<keyword evidence="7 10" id="KW-1133">Transmembrane helix</keyword>
<evidence type="ECO:0000313" key="11">
    <source>
        <dbReference type="EMBL" id="MCQ9210819.1"/>
    </source>
</evidence>
<evidence type="ECO:0000256" key="9">
    <source>
        <dbReference type="ARBA" id="ARBA00023136"/>
    </source>
</evidence>
<gene>
    <name evidence="11" type="primary">yajC</name>
    <name evidence="11" type="ORF">NPA36_09695</name>
</gene>
<evidence type="ECO:0000256" key="3">
    <source>
        <dbReference type="ARBA" id="ARBA00022448"/>
    </source>
</evidence>
<keyword evidence="8" id="KW-0811">Translocation</keyword>
<evidence type="ECO:0000256" key="1">
    <source>
        <dbReference type="ARBA" id="ARBA00004162"/>
    </source>
</evidence>
<comment type="subcellular location">
    <subcellularLocation>
        <location evidence="1">Cell membrane</location>
        <topology evidence="1">Single-pass membrane protein</topology>
    </subcellularLocation>
</comment>
<dbReference type="Pfam" id="PF02699">
    <property type="entry name" value="YajC"/>
    <property type="match status" value="1"/>
</dbReference>
<keyword evidence="12" id="KW-1185">Reference proteome</keyword>
<reference evidence="11" key="2">
    <citation type="journal article" date="2023" name="Curr. Microbiol.">
        <title>Granulicatella seriolae sp. nov., a Novel Facultative Anaerobe Isolated from Yellowtail Marine Fish.</title>
        <authorList>
            <person name="Lee M."/>
            <person name="Choi Y.J."/>
            <person name="Farooq A."/>
            <person name="Jeong J.B."/>
            <person name="Jung M.Y."/>
        </authorList>
    </citation>
    <scope>NUCLEOTIDE SEQUENCE</scope>
    <source>
        <strain evidence="11">S8</strain>
    </source>
</reference>
<name>A0ABT1WQJ4_9LACT</name>
<proteinExistence type="inferred from homology"/>
<keyword evidence="6" id="KW-0653">Protein transport</keyword>
<keyword evidence="9 10" id="KW-0472">Membrane</keyword>
<dbReference type="NCBIfam" id="TIGR00739">
    <property type="entry name" value="yajC"/>
    <property type="match status" value="1"/>
</dbReference>
<organism evidence="11 12">
    <name type="scientific">Granulicatella seriolae</name>
    <dbReference type="NCBI Taxonomy" id="2967226"/>
    <lineage>
        <taxon>Bacteria</taxon>
        <taxon>Bacillati</taxon>
        <taxon>Bacillota</taxon>
        <taxon>Bacilli</taxon>
        <taxon>Lactobacillales</taxon>
        <taxon>Carnobacteriaceae</taxon>
        <taxon>Granulicatella</taxon>
    </lineage>
</organism>
<evidence type="ECO:0000256" key="10">
    <source>
        <dbReference type="SAM" id="Phobius"/>
    </source>
</evidence>
<feature type="transmembrane region" description="Helical" evidence="10">
    <location>
        <begin position="6"/>
        <end position="29"/>
    </location>
</feature>
<comment type="similarity">
    <text evidence="2">Belongs to the YajC family.</text>
</comment>
<evidence type="ECO:0000256" key="8">
    <source>
        <dbReference type="ARBA" id="ARBA00023010"/>
    </source>
</evidence>
<dbReference type="Proteomes" id="UP001059480">
    <property type="component" value="Unassembled WGS sequence"/>
</dbReference>
<keyword evidence="3" id="KW-0813">Transport</keyword>
<dbReference type="PANTHER" id="PTHR33909">
    <property type="entry name" value="SEC TRANSLOCON ACCESSORY COMPLEX SUBUNIT YAJC"/>
    <property type="match status" value="1"/>
</dbReference>
<reference evidence="11" key="1">
    <citation type="submission" date="2022-07" db="EMBL/GenBank/DDBJ databases">
        <authorList>
            <person name="Jung M.-Y."/>
            <person name="Lee M."/>
        </authorList>
    </citation>
    <scope>NUCLEOTIDE SEQUENCE</scope>
    <source>
        <strain evidence="11">S8</strain>
    </source>
</reference>
<evidence type="ECO:0000256" key="4">
    <source>
        <dbReference type="ARBA" id="ARBA00022475"/>
    </source>
</evidence>
<dbReference type="InterPro" id="IPR003849">
    <property type="entry name" value="Preprotein_translocase_YajC"/>
</dbReference>
<keyword evidence="4" id="KW-1003">Cell membrane</keyword>
<accession>A0ABT1WQJ4</accession>
<keyword evidence="5 10" id="KW-0812">Transmembrane</keyword>
<evidence type="ECO:0000256" key="5">
    <source>
        <dbReference type="ARBA" id="ARBA00022692"/>
    </source>
</evidence>
<sequence>MANTTLLTILISSLVFIVFIVSSLAIYYFSTRKNLKGQREHFRRLHQDLHVGQKVIFSNGFYGTVKKVGDEKVDIGISHGTIVTVSRFAISEIVDDKK</sequence>
<dbReference type="SMART" id="SM01323">
    <property type="entry name" value="YajC"/>
    <property type="match status" value="1"/>
</dbReference>
<protein>
    <submittedName>
        <fullName evidence="11">Preprotein translocase subunit YajC</fullName>
    </submittedName>
</protein>
<evidence type="ECO:0000256" key="7">
    <source>
        <dbReference type="ARBA" id="ARBA00022989"/>
    </source>
</evidence>
<evidence type="ECO:0000256" key="6">
    <source>
        <dbReference type="ARBA" id="ARBA00022927"/>
    </source>
</evidence>
<reference evidence="11" key="3">
    <citation type="journal article" date="2023" name="Microbiol. Resour. Announc.">
        <title>Draft Genome Sequence of Granulicatella sp. Strain S8, Isolated from a Marine Fish, Seriola quinqueradiata.</title>
        <authorList>
            <person name="Lee M."/>
            <person name="Farooq A."/>
            <person name="Jeong J.B."/>
            <person name="Jung M.Y."/>
        </authorList>
    </citation>
    <scope>NUCLEOTIDE SEQUENCE</scope>
    <source>
        <strain evidence="11">S8</strain>
    </source>
</reference>
<dbReference type="RefSeq" id="WP_256945929.1">
    <property type="nucleotide sequence ID" value="NZ_JANHNZ010000015.1"/>
</dbReference>
<dbReference type="PANTHER" id="PTHR33909:SF1">
    <property type="entry name" value="SEC TRANSLOCON ACCESSORY COMPLEX SUBUNIT YAJC"/>
    <property type="match status" value="1"/>
</dbReference>
<evidence type="ECO:0000313" key="12">
    <source>
        <dbReference type="Proteomes" id="UP001059480"/>
    </source>
</evidence>
<dbReference type="EMBL" id="JANHNZ010000015">
    <property type="protein sequence ID" value="MCQ9210819.1"/>
    <property type="molecule type" value="Genomic_DNA"/>
</dbReference>
<evidence type="ECO:0000256" key="2">
    <source>
        <dbReference type="ARBA" id="ARBA00006742"/>
    </source>
</evidence>
<comment type="caution">
    <text evidence="11">The sequence shown here is derived from an EMBL/GenBank/DDBJ whole genome shotgun (WGS) entry which is preliminary data.</text>
</comment>